<evidence type="ECO:0000313" key="2">
    <source>
        <dbReference type="EMBL" id="EET06160.1"/>
    </source>
</evidence>
<gene>
    <name evidence="2" type="ORF">BURPS1710A_1113</name>
</gene>
<dbReference type="AlphaFoldDB" id="A0A0E1VYW0"/>
<feature type="region of interest" description="Disordered" evidence="1">
    <location>
        <begin position="84"/>
        <end position="104"/>
    </location>
</feature>
<dbReference type="EMBL" id="CM000832">
    <property type="protein sequence ID" value="EET06160.1"/>
    <property type="molecule type" value="Genomic_DNA"/>
</dbReference>
<reference evidence="2" key="1">
    <citation type="submission" date="2009-05" db="EMBL/GenBank/DDBJ databases">
        <authorList>
            <person name="Harkins D.M."/>
            <person name="DeShazer D."/>
            <person name="Woods D.E."/>
            <person name="Brinkac L.M."/>
            <person name="Brown K.A."/>
            <person name="Hung G.C."/>
            <person name="Tuanyok A."/>
            <person name="Zhang B."/>
            <person name="Nierman W.C."/>
        </authorList>
    </citation>
    <scope>NUCLEOTIDE SEQUENCE [LARGE SCALE GENOMIC DNA]</scope>
    <source>
        <strain evidence="2">1710a</strain>
    </source>
</reference>
<accession>A0A0E1VYW0</accession>
<dbReference type="Proteomes" id="UP000001812">
    <property type="component" value="Chromosome I"/>
</dbReference>
<name>A0A0E1VYW0_BURPE</name>
<feature type="compositionally biased region" description="Basic and acidic residues" evidence="1">
    <location>
        <begin position="43"/>
        <end position="52"/>
    </location>
</feature>
<protein>
    <submittedName>
        <fullName evidence="2">Uncharacterized protein</fullName>
    </submittedName>
</protein>
<dbReference type="HOGENOM" id="CLU_1479433_0_0_4"/>
<sequence>MIVGRPRLDRDPSGSRRLVRWFFSCAARGFAGDENGVTMPADTGHRTPDTGHRTPGIGHRTSDIGHGALQAASRESMKHDAKCELHESGPRSAISDRATQRRHETPHPAFRFRIVAPHASTRFRRRRRPMSKDRSQAVAGASPRVLRVAAVPSRMTLTSVKSRPIRASRAAARVCARCRSGMLGRGIYRPERISCPGESS</sequence>
<evidence type="ECO:0000256" key="1">
    <source>
        <dbReference type="SAM" id="MobiDB-lite"/>
    </source>
</evidence>
<feature type="region of interest" description="Disordered" evidence="1">
    <location>
        <begin position="36"/>
        <end position="63"/>
    </location>
</feature>
<proteinExistence type="predicted"/>
<organism evidence="2">
    <name type="scientific">Burkholderia pseudomallei 1710a</name>
    <dbReference type="NCBI Taxonomy" id="320371"/>
    <lineage>
        <taxon>Bacteria</taxon>
        <taxon>Pseudomonadati</taxon>
        <taxon>Pseudomonadota</taxon>
        <taxon>Betaproteobacteria</taxon>
        <taxon>Burkholderiales</taxon>
        <taxon>Burkholderiaceae</taxon>
        <taxon>Burkholderia</taxon>
        <taxon>pseudomallei group</taxon>
    </lineage>
</organism>